<evidence type="ECO:0000313" key="2">
    <source>
        <dbReference type="EMBL" id="SFJ54087.1"/>
    </source>
</evidence>
<feature type="chain" id="PRO_5010187593" evidence="1">
    <location>
        <begin position="25"/>
        <end position="282"/>
    </location>
</feature>
<evidence type="ECO:0000256" key="1">
    <source>
        <dbReference type="SAM" id="SignalP"/>
    </source>
</evidence>
<dbReference type="STRING" id="576117.SAMN04488138_10658"/>
<protein>
    <submittedName>
        <fullName evidence="2">Putative salt-induced outer membrane protein</fullName>
    </submittedName>
</protein>
<dbReference type="RefSeq" id="WP_066607179.1">
    <property type="nucleotide sequence ID" value="NZ_FORY01000006.1"/>
</dbReference>
<dbReference type="Proteomes" id="UP000183299">
    <property type="component" value="Unassembled WGS sequence"/>
</dbReference>
<dbReference type="AlphaFoldDB" id="A0A1I3S978"/>
<gene>
    <name evidence="2" type="ORF">SAMN04488138_10658</name>
</gene>
<keyword evidence="1" id="KW-0732">Signal</keyword>
<evidence type="ECO:0000313" key="3">
    <source>
        <dbReference type="Proteomes" id="UP000183299"/>
    </source>
</evidence>
<reference evidence="2 3" key="1">
    <citation type="submission" date="2016-10" db="EMBL/GenBank/DDBJ databases">
        <authorList>
            <person name="de Groot N.N."/>
        </authorList>
    </citation>
    <scope>NUCLEOTIDE SEQUENCE [LARGE SCALE GENOMIC DNA]</scope>
    <source>
        <strain evidence="2 3">CGMCC 1.8891</strain>
    </source>
</reference>
<name>A0A1I3S978_9RHOB</name>
<proteinExistence type="predicted"/>
<keyword evidence="3" id="KW-1185">Reference proteome</keyword>
<feature type="signal peptide" evidence="1">
    <location>
        <begin position="1"/>
        <end position="24"/>
    </location>
</feature>
<sequence length="282" mass="30391">MGLQNKTLPFAVLLASVLAVPAVAQQSAVFTNVDAAGDAVDDLEDDIQDEFAEARDSRKFGNGTGARGWYGSVSATANGTSGNSDTADLGVGARFGYGDGVNGHDFVLSYNYSEDDDESTANSLAAAYDYTRMFNRDFYGYGKIRTTYDEFSSYETDSFIGLGVGYRVVNTHDMTWSVQAGPGWRYAEVADDTLADDIDEVAGSLASKFYYELGNGMFLTNDTDIITSDADTSVTNDLGFNVSISGPLAMRTSLLTEYHSDPLDGYKKTDNTLGVSLVYSFK</sequence>
<organism evidence="2 3">
    <name type="scientific">Celeribacter halophilus</name>
    <dbReference type="NCBI Taxonomy" id="576117"/>
    <lineage>
        <taxon>Bacteria</taxon>
        <taxon>Pseudomonadati</taxon>
        <taxon>Pseudomonadota</taxon>
        <taxon>Alphaproteobacteria</taxon>
        <taxon>Rhodobacterales</taxon>
        <taxon>Roseobacteraceae</taxon>
        <taxon>Celeribacter</taxon>
    </lineage>
</organism>
<accession>A0A1I3S978</accession>
<dbReference type="Pfam" id="PF04338">
    <property type="entry name" value="DUF481"/>
    <property type="match status" value="1"/>
</dbReference>
<dbReference type="GeneID" id="98665195"/>
<dbReference type="EMBL" id="FORY01000006">
    <property type="protein sequence ID" value="SFJ54087.1"/>
    <property type="molecule type" value="Genomic_DNA"/>
</dbReference>
<dbReference type="InterPro" id="IPR007433">
    <property type="entry name" value="DUF481"/>
</dbReference>
<dbReference type="OrthoDB" id="7631035at2"/>